<dbReference type="SUPFAM" id="SSF53244">
    <property type="entry name" value="MurD-like peptide ligases, peptide-binding domain"/>
    <property type="match status" value="1"/>
</dbReference>
<evidence type="ECO:0000256" key="16">
    <source>
        <dbReference type="RuleBase" id="RU004135"/>
    </source>
</evidence>
<keyword evidence="4 15" id="KW-0133">Cell shape</keyword>
<evidence type="ECO:0000256" key="3">
    <source>
        <dbReference type="ARBA" id="ARBA00022618"/>
    </source>
</evidence>
<keyword evidence="15" id="KW-0460">Magnesium</keyword>
<keyword evidence="15" id="KW-0547">Nucleotide-binding</keyword>
<feature type="domain" description="Mur ligase central" evidence="19">
    <location>
        <begin position="107"/>
        <end position="313"/>
    </location>
</feature>
<name>A0A1I4M9W8_9BACI</name>
<dbReference type="EC" id="6.3.2.13" evidence="10 15"/>
<dbReference type="GO" id="GO:0005524">
    <property type="term" value="F:ATP binding"/>
    <property type="evidence" value="ECO:0007669"/>
    <property type="project" value="UniProtKB-UniRule"/>
</dbReference>
<evidence type="ECO:0000256" key="13">
    <source>
        <dbReference type="ARBA" id="ARBA00076158"/>
    </source>
</evidence>
<evidence type="ECO:0000256" key="15">
    <source>
        <dbReference type="HAMAP-Rule" id="MF_00208"/>
    </source>
</evidence>
<dbReference type="RefSeq" id="WP_091483939.1">
    <property type="nucleotide sequence ID" value="NZ_FOTR01000006.1"/>
</dbReference>
<dbReference type="InterPro" id="IPR036565">
    <property type="entry name" value="Mur-like_cat_sf"/>
</dbReference>
<evidence type="ECO:0000256" key="5">
    <source>
        <dbReference type="ARBA" id="ARBA00022984"/>
    </source>
</evidence>
<dbReference type="InterPro" id="IPR036615">
    <property type="entry name" value="Mur_ligase_C_dom_sf"/>
</dbReference>
<keyword evidence="15" id="KW-0067">ATP-binding</keyword>
<keyword evidence="15" id="KW-0963">Cytoplasm</keyword>
<dbReference type="Pfam" id="PF01225">
    <property type="entry name" value="Mur_ligase"/>
    <property type="match status" value="1"/>
</dbReference>
<keyword evidence="3 15" id="KW-0132">Cell division</keyword>
<dbReference type="NCBIfam" id="TIGR01085">
    <property type="entry name" value="murE"/>
    <property type="match status" value="1"/>
</dbReference>
<comment type="subcellular location">
    <subcellularLocation>
        <location evidence="15 16">Cytoplasm</location>
    </subcellularLocation>
</comment>
<evidence type="ECO:0000259" key="19">
    <source>
        <dbReference type="Pfam" id="PF08245"/>
    </source>
</evidence>
<dbReference type="NCBIfam" id="NF001124">
    <property type="entry name" value="PRK00139.1-2"/>
    <property type="match status" value="1"/>
</dbReference>
<dbReference type="Pfam" id="PF02875">
    <property type="entry name" value="Mur_ligase_C"/>
    <property type="match status" value="1"/>
</dbReference>
<feature type="binding site" evidence="15">
    <location>
        <position position="384"/>
    </location>
    <ligand>
        <name>meso-2,6-diaminopimelate</name>
        <dbReference type="ChEBI" id="CHEBI:57791"/>
    </ligand>
</feature>
<dbReference type="GO" id="GO:0005737">
    <property type="term" value="C:cytoplasm"/>
    <property type="evidence" value="ECO:0007669"/>
    <property type="project" value="UniProtKB-SubCell"/>
</dbReference>
<dbReference type="OrthoDB" id="9800958at2"/>
<evidence type="ECO:0000313" key="20">
    <source>
        <dbReference type="EMBL" id="SFM00039.1"/>
    </source>
</evidence>
<keyword evidence="21" id="KW-1185">Reference proteome</keyword>
<sequence length="486" mass="53948">MNVNDLIKNLPDYQCKQNLDMINIEHIAMDHRLLKEDSLFVCIKGYTVDGHQFSEAAIENGATVILAEKELDVSVPVVIVPDTSRALAHLANIFYGHSSNKLKVIGVTGTNGKTSVTHIIDEIHQYAKQKTALIGTIQMVIDGENHPVKNTTPDALFLQKNLYTMVEKGIDVATMEVSSHALDLGRIHGVDIDIAVFTNLSQDHLDYHQTMQNYLYAKSLLFSQLGNTLEHESPKYAIINQDDEYADFLKKVTAQPILTYGVQNKASFQAINVKLMANGVSFIMKTPKGDIPIESKLMGMFSVYNMLAAAAAAYASGIGFEVIQNVLNYTSGVKGRFQPVEHKKDFGVIIDYAHTPDSIENVLSTIKRFCEGDIHVVVGCGGDRDRRKRPLMAEIACQYADLAIFTSDNPRSEAPQTIIDDMVKGLTYNNYQTVLEREDAIKQAIEQANDKDVILIAGKGHETYQLVGDKVLDFDDEKVAIKYLNS</sequence>
<evidence type="ECO:0000256" key="12">
    <source>
        <dbReference type="ARBA" id="ARBA00075482"/>
    </source>
</evidence>
<dbReference type="AlphaFoldDB" id="A0A1I4M9W8"/>
<dbReference type="STRING" id="334253.SAMN04487943_106120"/>
<dbReference type="InterPro" id="IPR013221">
    <property type="entry name" value="Mur_ligase_cen"/>
</dbReference>
<feature type="binding site" evidence="15">
    <location>
        <position position="186"/>
    </location>
    <ligand>
        <name>UDP-N-acetyl-alpha-D-muramoyl-L-alanyl-D-glutamate</name>
        <dbReference type="ChEBI" id="CHEBI:83900"/>
    </ligand>
</feature>
<evidence type="ECO:0000256" key="2">
    <source>
        <dbReference type="ARBA" id="ARBA00005898"/>
    </source>
</evidence>
<dbReference type="Gene3D" id="3.90.190.20">
    <property type="entry name" value="Mur ligase, C-terminal domain"/>
    <property type="match status" value="1"/>
</dbReference>
<evidence type="ECO:0000256" key="7">
    <source>
        <dbReference type="ARBA" id="ARBA00023316"/>
    </source>
</evidence>
<accession>A0A1I4M9W8</accession>
<comment type="catalytic activity">
    <reaction evidence="8 15">
        <text>UDP-N-acetyl-alpha-D-muramoyl-L-alanyl-D-glutamate + meso-2,6-diaminopimelate + ATP = UDP-N-acetyl-alpha-D-muramoyl-L-alanyl-gamma-D-glutamyl-meso-2,6-diaminopimelate + ADP + phosphate + H(+)</text>
        <dbReference type="Rhea" id="RHEA:23676"/>
        <dbReference type="ChEBI" id="CHEBI:15378"/>
        <dbReference type="ChEBI" id="CHEBI:30616"/>
        <dbReference type="ChEBI" id="CHEBI:43474"/>
        <dbReference type="ChEBI" id="CHEBI:57791"/>
        <dbReference type="ChEBI" id="CHEBI:83900"/>
        <dbReference type="ChEBI" id="CHEBI:83905"/>
        <dbReference type="ChEBI" id="CHEBI:456216"/>
        <dbReference type="EC" id="6.3.2.13"/>
    </reaction>
</comment>
<protein>
    <recommendedName>
        <fullName evidence="11 15">UDP-N-acetylmuramoyl-L-alanyl-D-glutamate--2,6-diaminopimelate ligase</fullName>
        <ecNumber evidence="10 15">6.3.2.13</ecNumber>
    </recommendedName>
    <alternativeName>
        <fullName evidence="12 15">Meso-A2pm-adding enzyme</fullName>
    </alternativeName>
    <alternativeName>
        <fullName evidence="13 15">Meso-diaminopimelate-adding enzyme</fullName>
    </alternativeName>
    <alternativeName>
        <fullName evidence="14 15">UDP-MurNAc-L-Ala-D-Glu:meso-diaminopimelate ligase</fullName>
    </alternativeName>
    <alternativeName>
        <fullName evidence="15">UDP-MurNAc-tripeptide synthetase</fullName>
    </alternativeName>
    <alternativeName>
        <fullName evidence="15">UDP-N-acetylmuramyl-tripeptide synthetase</fullName>
    </alternativeName>
</protein>
<dbReference type="GO" id="GO:0000287">
    <property type="term" value="F:magnesium ion binding"/>
    <property type="evidence" value="ECO:0007669"/>
    <property type="project" value="UniProtKB-UniRule"/>
</dbReference>
<feature type="binding site" evidence="15">
    <location>
        <position position="458"/>
    </location>
    <ligand>
        <name>meso-2,6-diaminopimelate</name>
        <dbReference type="ChEBI" id="CHEBI:57791"/>
    </ligand>
</feature>
<comment type="function">
    <text evidence="9 15">Catalyzes the addition of meso-diaminopimelic acid to the nucleotide precursor UDP-N-acetylmuramoyl-L-alanyl-D-glutamate (UMAG) in the biosynthesis of bacterial cell-wall peptidoglycan.</text>
</comment>
<feature type="binding site" evidence="15">
    <location>
        <position position="178"/>
    </location>
    <ligand>
        <name>UDP-N-acetyl-alpha-D-muramoyl-L-alanyl-D-glutamate</name>
        <dbReference type="ChEBI" id="CHEBI:83900"/>
    </ligand>
</feature>
<dbReference type="PANTHER" id="PTHR23135">
    <property type="entry name" value="MUR LIGASE FAMILY MEMBER"/>
    <property type="match status" value="1"/>
</dbReference>
<feature type="binding site" evidence="15">
    <location>
        <position position="150"/>
    </location>
    <ligand>
        <name>UDP-N-acetyl-alpha-D-muramoyl-L-alanyl-D-glutamate</name>
        <dbReference type="ChEBI" id="CHEBI:83900"/>
    </ligand>
</feature>
<evidence type="ECO:0000259" key="18">
    <source>
        <dbReference type="Pfam" id="PF02875"/>
    </source>
</evidence>
<dbReference type="Gene3D" id="3.40.1390.10">
    <property type="entry name" value="MurE/MurF, N-terminal domain"/>
    <property type="match status" value="1"/>
</dbReference>
<dbReference type="UniPathway" id="UPA00219"/>
<keyword evidence="6 15" id="KW-0131">Cell cycle</keyword>
<dbReference type="InterPro" id="IPR004101">
    <property type="entry name" value="Mur_ligase_C"/>
</dbReference>
<dbReference type="GO" id="GO:0008765">
    <property type="term" value="F:UDP-N-acetylmuramoylalanyl-D-glutamate-2,6-diaminopimelate ligase activity"/>
    <property type="evidence" value="ECO:0007669"/>
    <property type="project" value="UniProtKB-UniRule"/>
</dbReference>
<dbReference type="Pfam" id="PF08245">
    <property type="entry name" value="Mur_ligase_M"/>
    <property type="match status" value="1"/>
</dbReference>
<feature type="binding site" evidence="15">
    <location>
        <begin position="109"/>
        <end position="115"/>
    </location>
    <ligand>
        <name>ATP</name>
        <dbReference type="ChEBI" id="CHEBI:30616"/>
    </ligand>
</feature>
<dbReference type="PANTHER" id="PTHR23135:SF4">
    <property type="entry name" value="UDP-N-ACETYLMURAMOYL-L-ALANYL-D-GLUTAMATE--2,6-DIAMINOPIMELATE LIGASE MURE HOMOLOG, CHLOROPLASTIC"/>
    <property type="match status" value="1"/>
</dbReference>
<dbReference type="InterPro" id="IPR000713">
    <property type="entry name" value="Mur_ligase_N"/>
</dbReference>
<dbReference type="NCBIfam" id="NF001126">
    <property type="entry name" value="PRK00139.1-4"/>
    <property type="match status" value="1"/>
</dbReference>
<dbReference type="FunFam" id="3.90.190.20:FF:000006">
    <property type="entry name" value="UDP-N-acetylmuramoyl-L-alanyl-D-glutamate--2,6-diaminopimelate ligase"/>
    <property type="match status" value="1"/>
</dbReference>
<dbReference type="GO" id="GO:0071555">
    <property type="term" value="P:cell wall organization"/>
    <property type="evidence" value="ECO:0007669"/>
    <property type="project" value="UniProtKB-KW"/>
</dbReference>
<evidence type="ECO:0000256" key="4">
    <source>
        <dbReference type="ARBA" id="ARBA00022960"/>
    </source>
</evidence>
<evidence type="ECO:0000256" key="6">
    <source>
        <dbReference type="ARBA" id="ARBA00023306"/>
    </source>
</evidence>
<feature type="short sequence motif" description="Meso-diaminopimelate recognition motif" evidence="15">
    <location>
        <begin position="408"/>
        <end position="411"/>
    </location>
</feature>
<dbReference type="Proteomes" id="UP000198565">
    <property type="component" value="Unassembled WGS sequence"/>
</dbReference>
<organism evidence="20 21">
    <name type="scientific">Gracilibacillus orientalis</name>
    <dbReference type="NCBI Taxonomy" id="334253"/>
    <lineage>
        <taxon>Bacteria</taxon>
        <taxon>Bacillati</taxon>
        <taxon>Bacillota</taxon>
        <taxon>Bacilli</taxon>
        <taxon>Bacillales</taxon>
        <taxon>Bacillaceae</taxon>
        <taxon>Gracilibacillus</taxon>
    </lineage>
</organism>
<keyword evidence="7 15" id="KW-0961">Cell wall biogenesis/degradation</keyword>
<keyword evidence="5 15" id="KW-0573">Peptidoglycan synthesis</keyword>
<dbReference type="GO" id="GO:0009252">
    <property type="term" value="P:peptidoglycan biosynthetic process"/>
    <property type="evidence" value="ECO:0007669"/>
    <property type="project" value="UniProtKB-UniRule"/>
</dbReference>
<dbReference type="HAMAP" id="MF_00208">
    <property type="entry name" value="MurE"/>
    <property type="match status" value="1"/>
</dbReference>
<dbReference type="Gene3D" id="3.40.1190.10">
    <property type="entry name" value="Mur-like, catalytic domain"/>
    <property type="match status" value="1"/>
</dbReference>
<comment type="caution">
    <text evidence="15">Lacks conserved residue(s) required for the propagation of feature annotation.</text>
</comment>
<dbReference type="EMBL" id="FOTR01000006">
    <property type="protein sequence ID" value="SFM00039.1"/>
    <property type="molecule type" value="Genomic_DNA"/>
</dbReference>
<feature type="modified residue" description="N6-carboxylysine" evidence="15">
    <location>
        <position position="218"/>
    </location>
</feature>
<gene>
    <name evidence="15" type="primary">murE</name>
    <name evidence="20" type="ORF">SAMN04487943_106120</name>
</gene>
<comment type="cofactor">
    <cofactor evidence="15">
        <name>Mg(2+)</name>
        <dbReference type="ChEBI" id="CHEBI:18420"/>
    </cofactor>
</comment>
<evidence type="ECO:0000256" key="1">
    <source>
        <dbReference type="ARBA" id="ARBA00004752"/>
    </source>
</evidence>
<reference evidence="21" key="1">
    <citation type="submission" date="2016-10" db="EMBL/GenBank/DDBJ databases">
        <authorList>
            <person name="Varghese N."/>
            <person name="Submissions S."/>
        </authorList>
    </citation>
    <scope>NUCLEOTIDE SEQUENCE [LARGE SCALE GENOMIC DNA]</scope>
    <source>
        <strain evidence="21">CGMCC 1.4250</strain>
    </source>
</reference>
<dbReference type="InterPro" id="IPR005761">
    <property type="entry name" value="UDP-N-AcMur-Glu-dNH2Pim_ligase"/>
</dbReference>
<comment type="pathway">
    <text evidence="1 15 16">Cell wall biogenesis; peptidoglycan biosynthesis.</text>
</comment>
<feature type="binding site" evidence="15">
    <location>
        <begin position="408"/>
        <end position="411"/>
    </location>
    <ligand>
        <name>meso-2,6-diaminopimelate</name>
        <dbReference type="ChEBI" id="CHEBI:57791"/>
    </ligand>
</feature>
<comment type="PTM">
    <text evidence="15">Carboxylation is probably crucial for Mg(2+) binding and, consequently, for the gamma-phosphate positioning of ATP.</text>
</comment>
<evidence type="ECO:0000256" key="10">
    <source>
        <dbReference type="ARBA" id="ARBA00066633"/>
    </source>
</evidence>
<evidence type="ECO:0000256" key="8">
    <source>
        <dbReference type="ARBA" id="ARBA00050251"/>
    </source>
</evidence>
<keyword evidence="15 20" id="KW-0436">Ligase</keyword>
<evidence type="ECO:0000259" key="17">
    <source>
        <dbReference type="Pfam" id="PF01225"/>
    </source>
</evidence>
<evidence type="ECO:0000256" key="14">
    <source>
        <dbReference type="ARBA" id="ARBA00081560"/>
    </source>
</evidence>
<dbReference type="GO" id="GO:0008360">
    <property type="term" value="P:regulation of cell shape"/>
    <property type="evidence" value="ECO:0007669"/>
    <property type="project" value="UniProtKB-KW"/>
</dbReference>
<dbReference type="GO" id="GO:0051301">
    <property type="term" value="P:cell division"/>
    <property type="evidence" value="ECO:0007669"/>
    <property type="project" value="UniProtKB-KW"/>
</dbReference>
<feature type="domain" description="Mur ligase N-terminal catalytic" evidence="17">
    <location>
        <begin position="24"/>
        <end position="95"/>
    </location>
</feature>
<evidence type="ECO:0000256" key="11">
    <source>
        <dbReference type="ARBA" id="ARBA00072883"/>
    </source>
</evidence>
<dbReference type="SUPFAM" id="SSF63418">
    <property type="entry name" value="MurE/MurF N-terminal domain"/>
    <property type="match status" value="1"/>
</dbReference>
<feature type="binding site" evidence="15">
    <location>
        <begin position="151"/>
        <end position="152"/>
    </location>
    <ligand>
        <name>UDP-N-acetyl-alpha-D-muramoyl-L-alanyl-D-glutamate</name>
        <dbReference type="ChEBI" id="CHEBI:83900"/>
    </ligand>
</feature>
<evidence type="ECO:0000313" key="21">
    <source>
        <dbReference type="Proteomes" id="UP000198565"/>
    </source>
</evidence>
<evidence type="ECO:0000256" key="9">
    <source>
        <dbReference type="ARBA" id="ARBA00056782"/>
    </source>
</evidence>
<comment type="similarity">
    <text evidence="2 15">Belongs to the MurCDEF family. MurE subfamily.</text>
</comment>
<dbReference type="SUPFAM" id="SSF53623">
    <property type="entry name" value="MurD-like peptide ligases, catalytic domain"/>
    <property type="match status" value="1"/>
</dbReference>
<proteinExistence type="inferred from homology"/>
<feature type="binding site" evidence="15">
    <location>
        <position position="462"/>
    </location>
    <ligand>
        <name>meso-2,6-diaminopimelate</name>
        <dbReference type="ChEBI" id="CHEBI:57791"/>
    </ligand>
</feature>
<dbReference type="InterPro" id="IPR035911">
    <property type="entry name" value="MurE/MurF_N"/>
</dbReference>
<feature type="domain" description="Mur ligase C-terminal" evidence="18">
    <location>
        <begin position="335"/>
        <end position="460"/>
    </location>
</feature>